<evidence type="ECO:0000256" key="4">
    <source>
        <dbReference type="ARBA" id="ARBA00023136"/>
    </source>
</evidence>
<feature type="coiled-coil region" evidence="8">
    <location>
        <begin position="702"/>
        <end position="736"/>
    </location>
</feature>
<dbReference type="InterPro" id="IPR029095">
    <property type="entry name" value="NarX-like_N"/>
</dbReference>
<feature type="transmembrane region" description="Helical" evidence="10">
    <location>
        <begin position="323"/>
        <end position="342"/>
    </location>
</feature>
<keyword evidence="2 10" id="KW-0812">Transmembrane</keyword>
<dbReference type="InterPro" id="IPR004089">
    <property type="entry name" value="MCPsignal_dom"/>
</dbReference>
<feature type="region of interest" description="Disordered" evidence="9">
    <location>
        <begin position="531"/>
        <end position="571"/>
    </location>
</feature>
<dbReference type="PANTHER" id="PTHR32089:SF112">
    <property type="entry name" value="LYSOZYME-LIKE PROTEIN-RELATED"/>
    <property type="match status" value="1"/>
</dbReference>
<dbReference type="GO" id="GO:0006935">
    <property type="term" value="P:chemotaxis"/>
    <property type="evidence" value="ECO:0007669"/>
    <property type="project" value="InterPro"/>
</dbReference>
<evidence type="ECO:0000256" key="6">
    <source>
        <dbReference type="ARBA" id="ARBA00029447"/>
    </source>
</evidence>
<feature type="coiled-coil region" evidence="8">
    <location>
        <begin position="433"/>
        <end position="474"/>
    </location>
</feature>
<dbReference type="Pfam" id="PF00672">
    <property type="entry name" value="HAMP"/>
    <property type="match status" value="1"/>
</dbReference>
<dbReference type="AlphaFoldDB" id="A0A1G8VGD8"/>
<dbReference type="GO" id="GO:0007165">
    <property type="term" value="P:signal transduction"/>
    <property type="evidence" value="ECO:0007669"/>
    <property type="project" value="UniProtKB-KW"/>
</dbReference>
<dbReference type="InterPro" id="IPR003660">
    <property type="entry name" value="HAMP_dom"/>
</dbReference>
<keyword evidence="14" id="KW-1185">Reference proteome</keyword>
<keyword evidence="4 10" id="KW-0472">Membrane</keyword>
<proteinExistence type="inferred from homology"/>
<evidence type="ECO:0000313" key="14">
    <source>
        <dbReference type="Proteomes" id="UP000198856"/>
    </source>
</evidence>
<dbReference type="Pfam" id="PF00015">
    <property type="entry name" value="MCPsignal"/>
    <property type="match status" value="1"/>
</dbReference>
<dbReference type="PRINTS" id="PR00260">
    <property type="entry name" value="CHEMTRNSDUCR"/>
</dbReference>
<keyword evidence="5 7" id="KW-0807">Transducer</keyword>
<reference evidence="13 14" key="1">
    <citation type="submission" date="2016-10" db="EMBL/GenBank/DDBJ databases">
        <authorList>
            <person name="de Groot N.N."/>
        </authorList>
    </citation>
    <scope>NUCLEOTIDE SEQUENCE [LARGE SCALE GENOMIC DNA]</scope>
    <source>
        <strain evidence="13 14">IBRC-M10015</strain>
    </source>
</reference>
<accession>A0A1G8VGD8</accession>
<feature type="domain" description="Methyl-accepting transducer" evidence="11">
    <location>
        <begin position="538"/>
        <end position="776"/>
    </location>
</feature>
<organism evidence="13 14">
    <name type="scientific">Halovenus aranensis</name>
    <dbReference type="NCBI Taxonomy" id="890420"/>
    <lineage>
        <taxon>Archaea</taxon>
        <taxon>Methanobacteriati</taxon>
        <taxon>Methanobacteriota</taxon>
        <taxon>Stenosarchaea group</taxon>
        <taxon>Halobacteria</taxon>
        <taxon>Halobacteriales</taxon>
        <taxon>Haloarculaceae</taxon>
        <taxon>Halovenus</taxon>
    </lineage>
</organism>
<evidence type="ECO:0000256" key="7">
    <source>
        <dbReference type="PROSITE-ProRule" id="PRU00284"/>
    </source>
</evidence>
<dbReference type="PANTHER" id="PTHR32089">
    <property type="entry name" value="METHYL-ACCEPTING CHEMOTAXIS PROTEIN MCPB"/>
    <property type="match status" value="1"/>
</dbReference>
<evidence type="ECO:0000313" key="13">
    <source>
        <dbReference type="EMBL" id="SDJ64220.1"/>
    </source>
</evidence>
<gene>
    <name evidence="13" type="ORF">SAMN05216226_106167</name>
</gene>
<dbReference type="PROSITE" id="PS50111">
    <property type="entry name" value="CHEMOTAXIS_TRANSDUC_2"/>
    <property type="match status" value="1"/>
</dbReference>
<feature type="coiled-coil region" evidence="8">
    <location>
        <begin position="800"/>
        <end position="827"/>
    </location>
</feature>
<dbReference type="SUPFAM" id="SSF58104">
    <property type="entry name" value="Methyl-accepting chemotaxis protein (MCP) signaling domain"/>
    <property type="match status" value="1"/>
</dbReference>
<dbReference type="GO" id="GO:0016020">
    <property type="term" value="C:membrane"/>
    <property type="evidence" value="ECO:0007669"/>
    <property type="project" value="UniProtKB-SubCell"/>
</dbReference>
<evidence type="ECO:0000256" key="9">
    <source>
        <dbReference type="SAM" id="MobiDB-lite"/>
    </source>
</evidence>
<dbReference type="GO" id="GO:0004888">
    <property type="term" value="F:transmembrane signaling receptor activity"/>
    <property type="evidence" value="ECO:0007669"/>
    <property type="project" value="InterPro"/>
</dbReference>
<dbReference type="CDD" id="cd06225">
    <property type="entry name" value="HAMP"/>
    <property type="match status" value="1"/>
</dbReference>
<dbReference type="SMART" id="SM00283">
    <property type="entry name" value="MA"/>
    <property type="match status" value="1"/>
</dbReference>
<evidence type="ECO:0000256" key="8">
    <source>
        <dbReference type="SAM" id="Coils"/>
    </source>
</evidence>
<keyword evidence="8" id="KW-0175">Coiled coil</keyword>
<comment type="subcellular location">
    <subcellularLocation>
        <location evidence="1">Membrane</location>
        <topology evidence="1">Multi-pass membrane protein</topology>
    </subcellularLocation>
</comment>
<feature type="domain" description="HAMP" evidence="12">
    <location>
        <begin position="474"/>
        <end position="519"/>
    </location>
</feature>
<evidence type="ECO:0000256" key="1">
    <source>
        <dbReference type="ARBA" id="ARBA00004141"/>
    </source>
</evidence>
<sequence>MANAVVERFSVGQKIGALLFAMLLVAGISVGAVYYFESQTATLDNSIDTAGEQRMLTERMLALSNEIAAGDADEQTYDRLEQSLEGYEANLQRLRNGGTVDGEQLDPAPTEATDELATQRETWDQYSQYVETLLRTQPQNPQYQEAVSYIASNNDELLTLSDDVVTAYVEHPNSDQFSDEINVAGRQRMLSQRITQKTLFVANNEQPGETTPAVAAAKEDLAALVDEFGSALDAMADGGTHRGVELQAAPESVQTEIAEVREVWDPFSSEAVTVSSSVKFNQKFVDGIDQIRGESEKLFAASAATVEAFGTASENQTAFMQNLLIGLFALNTVIFVGGLVVARRLIGKPIAELTDVADTIASGSLDIEFTGRMQDIDGDGTDARDEVVRLAHATREMEAYLTTVAQQAQALADQEFDDPVLDEDVPGEFGQALSTMRRDIETLVTDIEQAKADAEQSQEEAEALATALEQKAIEFSDAMERAADGDLTQRLAREGDAEAMAEIADAFNEMIADIETTMSEIQSFATEVATETEQASASADEVKQTSESVSESIQQIATGAQQQREKLDQVSGEMNNLSAAIEEAASSAQTVAELSDETATVAKHGEETAEQAIDEIETIQTKMESAVTNVEELDTRMAEIGEIVDVIGDIAEQTNMLALNANIEAARAGEAGGSDGFAVVADEVKQLAEETQHSAGDIAQLIDEVQAQTETTVREIRETQQQVDEATAAADDAVEAFATVTENVNETNAGVQEISRAMDAQATSAEEAVSMADDVADISQTTADESANVSAAAEEQASSMTQITANVESLAEQAEQLQSLLDTFETDSHTATSLGTETTASAATTDGGQQM</sequence>
<dbReference type="InterPro" id="IPR004090">
    <property type="entry name" value="Chemotax_Me-accpt_rcpt"/>
</dbReference>
<feature type="region of interest" description="Disordered" evidence="9">
    <location>
        <begin position="830"/>
        <end position="851"/>
    </location>
</feature>
<evidence type="ECO:0000256" key="5">
    <source>
        <dbReference type="ARBA" id="ARBA00023224"/>
    </source>
</evidence>
<dbReference type="RefSeq" id="WP_092701710.1">
    <property type="nucleotide sequence ID" value="NZ_FNFC01000006.1"/>
</dbReference>
<dbReference type="EMBL" id="FNFC01000006">
    <property type="protein sequence ID" value="SDJ64220.1"/>
    <property type="molecule type" value="Genomic_DNA"/>
</dbReference>
<evidence type="ECO:0000256" key="2">
    <source>
        <dbReference type="ARBA" id="ARBA00022692"/>
    </source>
</evidence>
<evidence type="ECO:0000259" key="11">
    <source>
        <dbReference type="PROSITE" id="PS50111"/>
    </source>
</evidence>
<dbReference type="Gene3D" id="1.10.287.950">
    <property type="entry name" value="Methyl-accepting chemotaxis protein"/>
    <property type="match status" value="1"/>
</dbReference>
<dbReference type="OrthoDB" id="8523at2157"/>
<name>A0A1G8VGD8_9EURY</name>
<protein>
    <submittedName>
        <fullName evidence="13">Methyl-accepting chemotaxis protein</fullName>
    </submittedName>
</protein>
<feature type="transmembrane region" description="Helical" evidence="10">
    <location>
        <begin position="15"/>
        <end position="36"/>
    </location>
</feature>
<feature type="compositionally biased region" description="Polar residues" evidence="9">
    <location>
        <begin position="545"/>
        <end position="562"/>
    </location>
</feature>
<dbReference type="PROSITE" id="PS50885">
    <property type="entry name" value="HAMP"/>
    <property type="match status" value="1"/>
</dbReference>
<dbReference type="SMART" id="SM00304">
    <property type="entry name" value="HAMP"/>
    <property type="match status" value="3"/>
</dbReference>
<evidence type="ECO:0000256" key="3">
    <source>
        <dbReference type="ARBA" id="ARBA00022989"/>
    </source>
</evidence>
<evidence type="ECO:0000259" key="12">
    <source>
        <dbReference type="PROSITE" id="PS50885"/>
    </source>
</evidence>
<dbReference type="Gene3D" id="6.10.340.10">
    <property type="match status" value="1"/>
</dbReference>
<dbReference type="STRING" id="890420.SAMN05216226_106167"/>
<dbReference type="Pfam" id="PF13675">
    <property type="entry name" value="PilJ"/>
    <property type="match status" value="2"/>
</dbReference>
<keyword evidence="3 10" id="KW-1133">Transmembrane helix</keyword>
<comment type="similarity">
    <text evidence="6">Belongs to the methyl-accepting chemotaxis (MCP) protein family.</text>
</comment>
<dbReference type="CDD" id="cd11386">
    <property type="entry name" value="MCP_signal"/>
    <property type="match status" value="1"/>
</dbReference>
<evidence type="ECO:0000256" key="10">
    <source>
        <dbReference type="SAM" id="Phobius"/>
    </source>
</evidence>
<dbReference type="Proteomes" id="UP000198856">
    <property type="component" value="Unassembled WGS sequence"/>
</dbReference>